<evidence type="ECO:0000256" key="1">
    <source>
        <dbReference type="ARBA" id="ARBA00023180"/>
    </source>
</evidence>
<name>A0A6J2YN70_SITOR</name>
<dbReference type="InterPro" id="IPR050309">
    <property type="entry name" value="Type-B_Carboxylest/Lipase"/>
</dbReference>
<evidence type="ECO:0000313" key="5">
    <source>
        <dbReference type="RefSeq" id="XP_030764669.1"/>
    </source>
</evidence>
<organism evidence="4 5">
    <name type="scientific">Sitophilus oryzae</name>
    <name type="common">Rice weevil</name>
    <name type="synonym">Curculio oryzae</name>
    <dbReference type="NCBI Taxonomy" id="7048"/>
    <lineage>
        <taxon>Eukaryota</taxon>
        <taxon>Metazoa</taxon>
        <taxon>Ecdysozoa</taxon>
        <taxon>Arthropoda</taxon>
        <taxon>Hexapoda</taxon>
        <taxon>Insecta</taxon>
        <taxon>Pterygota</taxon>
        <taxon>Neoptera</taxon>
        <taxon>Endopterygota</taxon>
        <taxon>Coleoptera</taxon>
        <taxon>Polyphaga</taxon>
        <taxon>Cucujiformia</taxon>
        <taxon>Curculionidae</taxon>
        <taxon>Dryophthorinae</taxon>
        <taxon>Sitophilus</taxon>
    </lineage>
</organism>
<gene>
    <name evidence="5" type="primary">LOC115888921</name>
</gene>
<feature type="domain" description="Carboxylesterase type B" evidence="3">
    <location>
        <begin position="47"/>
        <end position="568"/>
    </location>
</feature>
<evidence type="ECO:0000259" key="3">
    <source>
        <dbReference type="Pfam" id="PF00135"/>
    </source>
</evidence>
<proteinExistence type="predicted"/>
<reference evidence="5" key="1">
    <citation type="submission" date="2025-08" db="UniProtKB">
        <authorList>
            <consortium name="RefSeq"/>
        </authorList>
    </citation>
    <scope>IDENTIFICATION</scope>
    <source>
        <tissue evidence="5">Gonads</tissue>
    </source>
</reference>
<sequence>MYSKVVSLVFAACFSVALTNKYRENSEESFDRKESELSSSVFIEYKNPLIDISSGKIQGRVLETVDQQKVYFAFQGIPYAQPPVGNLRFSEPLPPINWNDTLLTVQDGPRCIQFISIAGSEDCLYLNVFTPKLPRKDVKEQNKDLLLPVMVWVYGGTFVNGEATVKSFSPDYLIEEDVIIVTFNYRVGVFGFLSTGDYAATGNWGLKDQILALKWVKENIQKFSGDPDKITLFGQSAGAACVSLLIQSPLATGLFHGAIMQSGSALNSWAHAQFPRKSAFAIGRLLDIKTNDSSVLIEQLRKIDHRTLQTTSTSTNLGETIFHNPLDGLVFAPTAEVHHPGAVFANKSHEALKDGNINRVPIIIGFNSQEAIPFVDVLKYLKPYLATYDLFATRLVTDSLNIKSFIIKLVLARLIRLKYFGLIPIVFSTSQLTQFVSDDQFVRPIYEYVRQSSKYNPAYFYIFSYEGPLGVDGKKRNQPGVGHSEDNNYLWNRDTNIKNPPTEDLLTRKRLVKFWTNFAKTANPTPEFDPILQNVTWSPTNIKGMVYLNISSNLQMNTDFSKYSIKFWNFIFNSYGEQPYDTY</sequence>
<dbReference type="PANTHER" id="PTHR11559">
    <property type="entry name" value="CARBOXYLESTERASE"/>
    <property type="match status" value="1"/>
</dbReference>
<dbReference type="OrthoDB" id="19653at2759"/>
<protein>
    <submittedName>
        <fullName evidence="5">Carboxylesterase 4A-like</fullName>
    </submittedName>
</protein>
<feature type="chain" id="PRO_5026829923" evidence="2">
    <location>
        <begin position="20"/>
        <end position="583"/>
    </location>
</feature>
<keyword evidence="2" id="KW-0732">Signal</keyword>
<dbReference type="Gene3D" id="3.40.50.1820">
    <property type="entry name" value="alpha/beta hydrolase"/>
    <property type="match status" value="1"/>
</dbReference>
<keyword evidence="4" id="KW-1185">Reference proteome</keyword>
<dbReference type="SUPFAM" id="SSF53474">
    <property type="entry name" value="alpha/beta-Hydrolases"/>
    <property type="match status" value="1"/>
</dbReference>
<dbReference type="Proteomes" id="UP000504635">
    <property type="component" value="Unplaced"/>
</dbReference>
<dbReference type="InParanoid" id="A0A6J2YN70"/>
<dbReference type="KEGG" id="soy:115888921"/>
<dbReference type="AlphaFoldDB" id="A0A6J2YN70"/>
<keyword evidence="1" id="KW-0325">Glycoprotein</keyword>
<evidence type="ECO:0000256" key="2">
    <source>
        <dbReference type="SAM" id="SignalP"/>
    </source>
</evidence>
<dbReference type="PROSITE" id="PS00941">
    <property type="entry name" value="CARBOXYLESTERASE_B_2"/>
    <property type="match status" value="1"/>
</dbReference>
<dbReference type="InterPro" id="IPR002018">
    <property type="entry name" value="CarbesteraseB"/>
</dbReference>
<feature type="signal peptide" evidence="2">
    <location>
        <begin position="1"/>
        <end position="19"/>
    </location>
</feature>
<dbReference type="InterPro" id="IPR019819">
    <property type="entry name" value="Carboxylesterase_B_CS"/>
</dbReference>
<dbReference type="InterPro" id="IPR029058">
    <property type="entry name" value="AB_hydrolase_fold"/>
</dbReference>
<dbReference type="GeneID" id="115888921"/>
<accession>A0A6J2YN70</accession>
<evidence type="ECO:0000313" key="4">
    <source>
        <dbReference type="Proteomes" id="UP000504635"/>
    </source>
</evidence>
<dbReference type="RefSeq" id="XP_030764669.1">
    <property type="nucleotide sequence ID" value="XM_030908809.1"/>
</dbReference>
<dbReference type="Pfam" id="PF00135">
    <property type="entry name" value="COesterase"/>
    <property type="match status" value="1"/>
</dbReference>